<dbReference type="RefSeq" id="WP_093151313.1">
    <property type="nucleotide sequence ID" value="NZ_FNBW01000008.1"/>
</dbReference>
<proteinExistence type="predicted"/>
<dbReference type="EMBL" id="FNBW01000008">
    <property type="protein sequence ID" value="SDF96345.1"/>
    <property type="molecule type" value="Genomic_DNA"/>
</dbReference>
<accession>A0A8G2BIY4</accession>
<dbReference type="InterPro" id="IPR025989">
    <property type="entry name" value="Virulence_F_dom"/>
</dbReference>
<protein>
    <submittedName>
        <fullName evidence="2">Virulence factor</fullName>
    </submittedName>
</protein>
<feature type="domain" description="Virulence factor" evidence="1">
    <location>
        <begin position="7"/>
        <end position="97"/>
    </location>
</feature>
<dbReference type="Proteomes" id="UP000198615">
    <property type="component" value="Unassembled WGS sequence"/>
</dbReference>
<dbReference type="OrthoDB" id="7359147at2"/>
<evidence type="ECO:0000313" key="2">
    <source>
        <dbReference type="EMBL" id="SDF96345.1"/>
    </source>
</evidence>
<reference evidence="2 3" key="1">
    <citation type="submission" date="2016-10" db="EMBL/GenBank/DDBJ databases">
        <authorList>
            <person name="Varghese N."/>
            <person name="Submissions S."/>
        </authorList>
    </citation>
    <scope>NUCLEOTIDE SEQUENCE [LARGE SCALE GENOMIC DNA]</scope>
    <source>
        <strain evidence="2 3">DSM 18839</strain>
    </source>
</reference>
<gene>
    <name evidence="2" type="ORF">SAMN05660686_02926</name>
</gene>
<dbReference type="AlphaFoldDB" id="A0A8G2BIY4"/>
<dbReference type="Pfam" id="PF13769">
    <property type="entry name" value="Virulence_fact"/>
    <property type="match status" value="1"/>
</dbReference>
<evidence type="ECO:0000259" key="1">
    <source>
        <dbReference type="Pfam" id="PF13769"/>
    </source>
</evidence>
<organism evidence="2 3">
    <name type="scientific">Thalassobaculum litoreum DSM 18839</name>
    <dbReference type="NCBI Taxonomy" id="1123362"/>
    <lineage>
        <taxon>Bacteria</taxon>
        <taxon>Pseudomonadati</taxon>
        <taxon>Pseudomonadota</taxon>
        <taxon>Alphaproteobacteria</taxon>
        <taxon>Rhodospirillales</taxon>
        <taxon>Thalassobaculaceae</taxon>
        <taxon>Thalassobaculum</taxon>
    </lineage>
</organism>
<name>A0A8G2BIY4_9PROT</name>
<evidence type="ECO:0000313" key="3">
    <source>
        <dbReference type="Proteomes" id="UP000198615"/>
    </source>
</evidence>
<keyword evidence="3" id="KW-1185">Reference proteome</keyword>
<sequence>MAHLVIVSWRDIPAQVIVEKGRGRRRESAKVELPNRFIAAIDAAAMRGGAEDSDAYLEEWTRSEPVAVPDEDMEGTANAKAAELEGAYPAERLRDLIGNGGKEPG</sequence>
<comment type="caution">
    <text evidence="2">The sequence shown here is derived from an EMBL/GenBank/DDBJ whole genome shotgun (WGS) entry which is preliminary data.</text>
</comment>